<dbReference type="AlphaFoldDB" id="R7W3F3"/>
<dbReference type="InterPro" id="IPR036047">
    <property type="entry name" value="F-box-like_dom_sf"/>
</dbReference>
<organism evidence="1">
    <name type="scientific">Aegilops tauschii</name>
    <name type="common">Tausch's goatgrass</name>
    <name type="synonym">Aegilops squarrosa</name>
    <dbReference type="NCBI Taxonomy" id="37682"/>
    <lineage>
        <taxon>Eukaryota</taxon>
        <taxon>Viridiplantae</taxon>
        <taxon>Streptophyta</taxon>
        <taxon>Embryophyta</taxon>
        <taxon>Tracheophyta</taxon>
        <taxon>Spermatophyta</taxon>
        <taxon>Magnoliopsida</taxon>
        <taxon>Liliopsida</taxon>
        <taxon>Poales</taxon>
        <taxon>Poaceae</taxon>
        <taxon>BOP clade</taxon>
        <taxon>Pooideae</taxon>
        <taxon>Triticodae</taxon>
        <taxon>Triticeae</taxon>
        <taxon>Triticinae</taxon>
        <taxon>Aegilops</taxon>
    </lineage>
</organism>
<dbReference type="PANTHER" id="PTHR34223:SF59">
    <property type="entry name" value="F-BOX DOMAIN-CONTAINING PROTEIN"/>
    <property type="match status" value="1"/>
</dbReference>
<dbReference type="InterPro" id="IPR001810">
    <property type="entry name" value="F-box_dom"/>
</dbReference>
<dbReference type="SUPFAM" id="SSF81383">
    <property type="entry name" value="F-box domain"/>
    <property type="match status" value="1"/>
</dbReference>
<protein>
    <submittedName>
        <fullName evidence="1">Uncharacterized protein</fullName>
    </submittedName>
</protein>
<accession>R7W3F3</accession>
<dbReference type="CDD" id="cd22160">
    <property type="entry name" value="F-box_AtFBL13-like"/>
    <property type="match status" value="1"/>
</dbReference>
<sequence length="75" mass="8592">MDKKSAGAGDNPFRVLPDDVLEHILSFLPEDDALQTCVLDTQWRDLWRRTTTLRFVYGDWSSNDDGSSISNAERF</sequence>
<dbReference type="EnsemblPlants" id="EMT13783">
    <property type="protein sequence ID" value="EMT13783"/>
    <property type="gene ID" value="F775_00741"/>
</dbReference>
<dbReference type="PROSITE" id="PS50181">
    <property type="entry name" value="FBOX"/>
    <property type="match status" value="1"/>
</dbReference>
<dbReference type="InterPro" id="IPR053197">
    <property type="entry name" value="F-box_SCFL_complex_component"/>
</dbReference>
<proteinExistence type="predicted"/>
<dbReference type="Pfam" id="PF00646">
    <property type="entry name" value="F-box"/>
    <property type="match status" value="1"/>
</dbReference>
<reference evidence="1" key="1">
    <citation type="submission" date="2015-06" db="UniProtKB">
        <authorList>
            <consortium name="EnsemblPlants"/>
        </authorList>
    </citation>
    <scope>IDENTIFICATION</scope>
</reference>
<name>R7W3F3_AEGTA</name>
<evidence type="ECO:0000313" key="1">
    <source>
        <dbReference type="EnsemblPlants" id="EMT13783"/>
    </source>
</evidence>
<dbReference type="InterPro" id="IPR053781">
    <property type="entry name" value="F-box_AtFBL13-like"/>
</dbReference>
<dbReference type="PANTHER" id="PTHR34223">
    <property type="entry name" value="OS11G0201299 PROTEIN"/>
    <property type="match status" value="1"/>
</dbReference>
<dbReference type="Gene3D" id="1.20.1280.50">
    <property type="match status" value="1"/>
</dbReference>